<dbReference type="Proteomes" id="UP000656319">
    <property type="component" value="Unassembled WGS sequence"/>
</dbReference>
<sequence>MTCWGRITHPEMPPARPAPVGICARRESVGVAVQWGLSCQPAFQSRQNGFSGVRPVRNLSLKSRPALLTAGISDKTPQKSHFETVTVRPLVPQLGVLKLRAPRNTSEFCAPTAQLLPHDTRRVFLGSFVRRHSRGARLMTPAPPLPRAPAIHCNAAKDARTRPACPRARSAPAPLRARRWPNGPPHADGRSRS</sequence>
<accession>A0ABN7IBH9</accession>
<organism evidence="2 3">
    <name type="scientific">Paraburkholderia hiiakae</name>
    <dbReference type="NCBI Taxonomy" id="1081782"/>
    <lineage>
        <taxon>Bacteria</taxon>
        <taxon>Pseudomonadati</taxon>
        <taxon>Pseudomonadota</taxon>
        <taxon>Betaproteobacteria</taxon>
        <taxon>Burkholderiales</taxon>
        <taxon>Burkholderiaceae</taxon>
        <taxon>Paraburkholderia</taxon>
    </lineage>
</organism>
<proteinExistence type="predicted"/>
<reference evidence="2 3" key="1">
    <citation type="submission" date="2020-10" db="EMBL/GenBank/DDBJ databases">
        <authorList>
            <person name="Peeters C."/>
        </authorList>
    </citation>
    <scope>NUCLEOTIDE SEQUENCE [LARGE SCALE GENOMIC DNA]</scope>
    <source>
        <strain evidence="2 3">LMG 27952</strain>
    </source>
</reference>
<evidence type="ECO:0000256" key="1">
    <source>
        <dbReference type="SAM" id="MobiDB-lite"/>
    </source>
</evidence>
<feature type="region of interest" description="Disordered" evidence="1">
    <location>
        <begin position="158"/>
        <end position="193"/>
    </location>
</feature>
<protein>
    <submittedName>
        <fullName evidence="2">Uncharacterized protein</fullName>
    </submittedName>
</protein>
<dbReference type="EMBL" id="CAJHCQ010000024">
    <property type="protein sequence ID" value="CAD6558294.1"/>
    <property type="molecule type" value="Genomic_DNA"/>
</dbReference>
<feature type="compositionally biased region" description="Low complexity" evidence="1">
    <location>
        <begin position="162"/>
        <end position="175"/>
    </location>
</feature>
<gene>
    <name evidence="2" type="ORF">LMG27952_06603</name>
</gene>
<comment type="caution">
    <text evidence="2">The sequence shown here is derived from an EMBL/GenBank/DDBJ whole genome shotgun (WGS) entry which is preliminary data.</text>
</comment>
<keyword evidence="3" id="KW-1185">Reference proteome</keyword>
<evidence type="ECO:0000313" key="3">
    <source>
        <dbReference type="Proteomes" id="UP000656319"/>
    </source>
</evidence>
<name>A0ABN7IBH9_9BURK</name>
<evidence type="ECO:0000313" key="2">
    <source>
        <dbReference type="EMBL" id="CAD6558294.1"/>
    </source>
</evidence>